<evidence type="ECO:0000259" key="2">
    <source>
        <dbReference type="Pfam" id="PF00675"/>
    </source>
</evidence>
<sequence>MMKRPQVSRLSRLTVPVAILALAALALPTALVVAGDIVDHPDKLEFEELKYDPPRPQDYRHTLKSGVTAYIAENPELPTFELSILIRTGEIYDPLEKAGLARMAGHLMRNGGTRDMTAKEIDERVAFLAGEISIEMDDTEAEASLFCLSKDIDEGLDLLKMVLQTPVFNQETLDRYRADILSEMEQRNSSTRDIEVREWYYLMYGDHPHAMPYRQTEASVNSITREDLLAFHEKYFFPGNFIVAVSGDFKTSEITSKLDAMFDGWPDRGLDLPEIPDEIPDPAPGVYMVAKEDVNQSRIRLGHIGVKRDIPDQYALLVMNDILGGGGFTSRIVRRVRSDEGLAYSAGCRFDRPVEYPGTFRAFFQTKHATAAFGTGLIVEEIERIRTEKCELETVENSKAGFISDIVNPFSSKNMIVSTFAYDAYTGRPDTYWQDYADNMRAVTPDDVLAAAQKYLHPDKLVFLVVGDPEAVEQGSDKHEERFSDFGKITILPLRDPMTLEME</sequence>
<feature type="domain" description="Peptidase M16 C-terminal" evidence="3">
    <location>
        <begin position="222"/>
        <end position="399"/>
    </location>
</feature>
<feature type="chain" id="PRO_5046909467" evidence="1">
    <location>
        <begin position="35"/>
        <end position="503"/>
    </location>
</feature>
<dbReference type="InterPro" id="IPR011765">
    <property type="entry name" value="Pept_M16_N"/>
</dbReference>
<keyword evidence="1" id="KW-0732">Signal</keyword>
<feature type="signal peptide" evidence="1">
    <location>
        <begin position="1"/>
        <end position="34"/>
    </location>
</feature>
<dbReference type="Proteomes" id="UP001594288">
    <property type="component" value="Unassembled WGS sequence"/>
</dbReference>
<dbReference type="Pfam" id="PF05193">
    <property type="entry name" value="Peptidase_M16_C"/>
    <property type="match status" value="1"/>
</dbReference>
<evidence type="ECO:0000256" key="1">
    <source>
        <dbReference type="SAM" id="SignalP"/>
    </source>
</evidence>
<dbReference type="Pfam" id="PF00675">
    <property type="entry name" value="Peptidase_M16"/>
    <property type="match status" value="1"/>
</dbReference>
<accession>A0ABV6YNY4</accession>
<dbReference type="Gene3D" id="3.30.830.10">
    <property type="entry name" value="Metalloenzyme, LuxS/M16 peptidase-like"/>
    <property type="match status" value="2"/>
</dbReference>
<proteinExistence type="predicted"/>
<dbReference type="InterPro" id="IPR011249">
    <property type="entry name" value="Metalloenz_LuxS/M16"/>
</dbReference>
<evidence type="ECO:0000313" key="4">
    <source>
        <dbReference type="EMBL" id="MFC1799801.1"/>
    </source>
</evidence>
<reference evidence="4 5" key="1">
    <citation type="submission" date="2024-09" db="EMBL/GenBank/DDBJ databases">
        <authorList>
            <person name="D'Angelo T."/>
        </authorList>
    </citation>
    <scope>NUCLEOTIDE SEQUENCE [LARGE SCALE GENOMIC DNA]</scope>
    <source>
        <strain evidence="4">SAG AM-311-F02</strain>
    </source>
</reference>
<evidence type="ECO:0000259" key="3">
    <source>
        <dbReference type="Pfam" id="PF05193"/>
    </source>
</evidence>
<gene>
    <name evidence="4" type="ORF">ACFL2Z_02700</name>
</gene>
<dbReference type="InterPro" id="IPR050361">
    <property type="entry name" value="MPP/UQCRC_Complex"/>
</dbReference>
<dbReference type="InterPro" id="IPR007863">
    <property type="entry name" value="Peptidase_M16_C"/>
</dbReference>
<dbReference type="PANTHER" id="PTHR11851">
    <property type="entry name" value="METALLOPROTEASE"/>
    <property type="match status" value="1"/>
</dbReference>
<feature type="domain" description="Peptidase M16 N-terminal" evidence="2">
    <location>
        <begin position="73"/>
        <end position="194"/>
    </location>
</feature>
<evidence type="ECO:0000313" key="5">
    <source>
        <dbReference type="Proteomes" id="UP001594288"/>
    </source>
</evidence>
<keyword evidence="5" id="KW-1185">Reference proteome</keyword>
<name>A0ABV6YNY4_UNCEI</name>
<dbReference type="EMBL" id="JBHPEI010000031">
    <property type="protein sequence ID" value="MFC1799801.1"/>
    <property type="molecule type" value="Genomic_DNA"/>
</dbReference>
<comment type="caution">
    <text evidence="4">The sequence shown here is derived from an EMBL/GenBank/DDBJ whole genome shotgun (WGS) entry which is preliminary data.</text>
</comment>
<organism evidence="4 5">
    <name type="scientific">Eiseniibacteriota bacterium</name>
    <dbReference type="NCBI Taxonomy" id="2212470"/>
    <lineage>
        <taxon>Bacteria</taxon>
        <taxon>Candidatus Eiseniibacteriota</taxon>
    </lineage>
</organism>
<dbReference type="SUPFAM" id="SSF63411">
    <property type="entry name" value="LuxS/MPP-like metallohydrolase"/>
    <property type="match status" value="2"/>
</dbReference>
<protein>
    <submittedName>
        <fullName evidence="4">M16 family metallopeptidase</fullName>
    </submittedName>
</protein>